<reference evidence="2 3" key="1">
    <citation type="submission" date="2020-12" db="EMBL/GenBank/DDBJ databases">
        <title>Halosimplex halophilum sp. nov. and Halosimplex salinum sp. nov., two new members of the genus Halosimplex.</title>
        <authorList>
            <person name="Cui H.L."/>
        </authorList>
    </citation>
    <scope>NUCLEOTIDE SEQUENCE [LARGE SCALE GENOMIC DNA]</scope>
    <source>
        <strain evidence="2 3">YGH94</strain>
    </source>
</reference>
<dbReference type="EMBL" id="CP065856">
    <property type="protein sequence ID" value="QPV61527.1"/>
    <property type="molecule type" value="Genomic_DNA"/>
</dbReference>
<keyword evidence="3" id="KW-1185">Reference proteome</keyword>
<feature type="transmembrane region" description="Helical" evidence="1">
    <location>
        <begin position="56"/>
        <end position="80"/>
    </location>
</feature>
<evidence type="ECO:0000313" key="2">
    <source>
        <dbReference type="EMBL" id="QPV61527.1"/>
    </source>
</evidence>
<feature type="transmembrane region" description="Helical" evidence="1">
    <location>
        <begin position="92"/>
        <end position="111"/>
    </location>
</feature>
<accession>A0A7T3KTS2</accession>
<keyword evidence="1" id="KW-0472">Membrane</keyword>
<gene>
    <name evidence="2" type="ORF">I7X12_12200</name>
</gene>
<proteinExistence type="predicted"/>
<sequence>MVADRRQRAVGRLARDAVTMADGSSPWWPLGAGLGFAVVALALVGAASLASEYGTWGVRGLATIAAVTVVVGAACWAAVVERPGGGSTSRRGAVAGALVGLLGPGAFFAFWSLARNAAVLGIDPLGRLGAALFVGLLVPVSVAPLTLPLGAVAGYLLGRSREVAGNTENVPHSVGT</sequence>
<dbReference type="AlphaFoldDB" id="A0A7T3KTS2"/>
<dbReference type="KEGG" id="hlt:I7X12_12200"/>
<dbReference type="Proteomes" id="UP000595001">
    <property type="component" value="Chromosome"/>
</dbReference>
<keyword evidence="1" id="KW-0812">Transmembrane</keyword>
<protein>
    <submittedName>
        <fullName evidence="2">Uncharacterized protein</fullName>
    </submittedName>
</protein>
<feature type="transmembrane region" description="Helical" evidence="1">
    <location>
        <begin position="27"/>
        <end position="50"/>
    </location>
</feature>
<name>A0A7T3KTS2_9EURY</name>
<dbReference type="RefSeq" id="WP_198060357.1">
    <property type="nucleotide sequence ID" value="NZ_CP065856.1"/>
</dbReference>
<organism evidence="2 3">
    <name type="scientific">Halosimplex litoreum</name>
    <dbReference type="NCBI Taxonomy" id="1198301"/>
    <lineage>
        <taxon>Archaea</taxon>
        <taxon>Methanobacteriati</taxon>
        <taxon>Methanobacteriota</taxon>
        <taxon>Stenosarchaea group</taxon>
        <taxon>Halobacteria</taxon>
        <taxon>Halobacteriales</taxon>
        <taxon>Haloarculaceae</taxon>
        <taxon>Halosimplex</taxon>
    </lineage>
</organism>
<keyword evidence="1" id="KW-1133">Transmembrane helix</keyword>
<feature type="transmembrane region" description="Helical" evidence="1">
    <location>
        <begin position="131"/>
        <end position="157"/>
    </location>
</feature>
<evidence type="ECO:0000313" key="3">
    <source>
        <dbReference type="Proteomes" id="UP000595001"/>
    </source>
</evidence>
<dbReference type="GeneID" id="60589267"/>
<evidence type="ECO:0000256" key="1">
    <source>
        <dbReference type="SAM" id="Phobius"/>
    </source>
</evidence>